<dbReference type="Proteomes" id="UP000499080">
    <property type="component" value="Unassembled WGS sequence"/>
</dbReference>
<evidence type="ECO:0000313" key="1">
    <source>
        <dbReference type="EMBL" id="GBO00027.1"/>
    </source>
</evidence>
<sequence>MPDDTMTGIFYNITPLIKISHHPLPDHSNLHKFPHQGHQSDFPEITQQLLQQRLVCPIAIPLQVNVLQGMIEDPIWGTRSCGPLEAALRCEALLIRIGKFCLIGFKRRHYRSDFETALKESHFNVSTFNSGTQL</sequence>
<protein>
    <submittedName>
        <fullName evidence="1">Uncharacterized protein</fullName>
    </submittedName>
</protein>
<evidence type="ECO:0000313" key="2">
    <source>
        <dbReference type="Proteomes" id="UP000499080"/>
    </source>
</evidence>
<comment type="caution">
    <text evidence="1">The sequence shown here is derived from an EMBL/GenBank/DDBJ whole genome shotgun (WGS) entry which is preliminary data.</text>
</comment>
<organism evidence="1 2">
    <name type="scientific">Araneus ventricosus</name>
    <name type="common">Orbweaver spider</name>
    <name type="synonym">Epeira ventricosa</name>
    <dbReference type="NCBI Taxonomy" id="182803"/>
    <lineage>
        <taxon>Eukaryota</taxon>
        <taxon>Metazoa</taxon>
        <taxon>Ecdysozoa</taxon>
        <taxon>Arthropoda</taxon>
        <taxon>Chelicerata</taxon>
        <taxon>Arachnida</taxon>
        <taxon>Araneae</taxon>
        <taxon>Araneomorphae</taxon>
        <taxon>Entelegynae</taxon>
        <taxon>Araneoidea</taxon>
        <taxon>Araneidae</taxon>
        <taxon>Araneus</taxon>
    </lineage>
</organism>
<proteinExistence type="predicted"/>
<reference evidence="1 2" key="1">
    <citation type="journal article" date="2019" name="Sci. Rep.">
        <title>Orb-weaving spider Araneus ventricosus genome elucidates the spidroin gene catalogue.</title>
        <authorList>
            <person name="Kono N."/>
            <person name="Nakamura H."/>
            <person name="Ohtoshi R."/>
            <person name="Moran D.A.P."/>
            <person name="Shinohara A."/>
            <person name="Yoshida Y."/>
            <person name="Fujiwara M."/>
            <person name="Mori M."/>
            <person name="Tomita M."/>
            <person name="Arakawa K."/>
        </authorList>
    </citation>
    <scope>NUCLEOTIDE SEQUENCE [LARGE SCALE GENOMIC DNA]</scope>
</reference>
<gene>
    <name evidence="1" type="ORF">AVEN_69977_1</name>
</gene>
<accession>A0A4Y2TKQ9</accession>
<keyword evidence="2" id="KW-1185">Reference proteome</keyword>
<name>A0A4Y2TKQ9_ARAVE</name>
<dbReference type="EMBL" id="BGPR01028704">
    <property type="protein sequence ID" value="GBO00027.1"/>
    <property type="molecule type" value="Genomic_DNA"/>
</dbReference>
<dbReference type="AlphaFoldDB" id="A0A4Y2TKQ9"/>